<evidence type="ECO:0000256" key="4">
    <source>
        <dbReference type="ARBA" id="ARBA00022807"/>
    </source>
</evidence>
<evidence type="ECO:0000313" key="8">
    <source>
        <dbReference type="Proteomes" id="UP000316208"/>
    </source>
</evidence>
<evidence type="ECO:0000313" key="7">
    <source>
        <dbReference type="EMBL" id="TQR44488.1"/>
    </source>
</evidence>
<evidence type="ECO:0000256" key="3">
    <source>
        <dbReference type="ARBA" id="ARBA00022801"/>
    </source>
</evidence>
<comment type="similarity">
    <text evidence="1">Belongs to the peptidase C40 family.</text>
</comment>
<evidence type="ECO:0000256" key="1">
    <source>
        <dbReference type="ARBA" id="ARBA00007074"/>
    </source>
</evidence>
<name>A0ABY3AV58_PAEPP</name>
<dbReference type="PANTHER" id="PTHR47053">
    <property type="entry name" value="MUREIN DD-ENDOPEPTIDASE MEPH-RELATED"/>
    <property type="match status" value="1"/>
</dbReference>
<proteinExistence type="inferred from homology"/>
<keyword evidence="2" id="KW-0645">Protease</keyword>
<evidence type="ECO:0000256" key="5">
    <source>
        <dbReference type="SAM" id="SignalP"/>
    </source>
</evidence>
<accession>A0ABY3AV58</accession>
<keyword evidence="3" id="KW-0378">Hydrolase</keyword>
<sequence length="163" mass="17887">MRILLNKKKFGKIFVCVTLTLSFALSAGAVMPVQTASAASTSQSSKADKIIATGKKYLGVKYKFGAKSGSTKAFDCSSFTQYVYGKHGIKLPRTSKQQSKVGVAVSKKNMKKGDLLFFYSPVHHVGIYMGNGKILHTYGKGGVRIDKLSKWESRLTKVRRVIK</sequence>
<organism evidence="7 8">
    <name type="scientific">Paenibacillus popilliae</name>
    <name type="common">Bacillus popilliae</name>
    <dbReference type="NCBI Taxonomy" id="78057"/>
    <lineage>
        <taxon>Bacteria</taxon>
        <taxon>Bacillati</taxon>
        <taxon>Bacillota</taxon>
        <taxon>Bacilli</taxon>
        <taxon>Bacillales</taxon>
        <taxon>Paenibacillaceae</taxon>
        <taxon>Paenibacillus</taxon>
    </lineage>
</organism>
<dbReference type="SUPFAM" id="SSF54001">
    <property type="entry name" value="Cysteine proteinases"/>
    <property type="match status" value="1"/>
</dbReference>
<keyword evidence="4" id="KW-0788">Thiol protease</keyword>
<comment type="caution">
    <text evidence="7">The sequence shown here is derived from an EMBL/GenBank/DDBJ whole genome shotgun (WGS) entry which is preliminary data.</text>
</comment>
<feature type="signal peptide" evidence="5">
    <location>
        <begin position="1"/>
        <end position="27"/>
    </location>
</feature>
<evidence type="ECO:0000259" key="6">
    <source>
        <dbReference type="PROSITE" id="PS51935"/>
    </source>
</evidence>
<keyword evidence="5" id="KW-0732">Signal</keyword>
<protein>
    <submittedName>
        <fullName evidence="7">NlpC/P60 family protein</fullName>
    </submittedName>
</protein>
<dbReference type="InterPro" id="IPR000064">
    <property type="entry name" value="NLP_P60_dom"/>
</dbReference>
<dbReference type="Pfam" id="PF00877">
    <property type="entry name" value="NLPC_P60"/>
    <property type="match status" value="1"/>
</dbReference>
<feature type="domain" description="NlpC/P60" evidence="6">
    <location>
        <begin position="44"/>
        <end position="162"/>
    </location>
</feature>
<dbReference type="EMBL" id="SADY01000004">
    <property type="protein sequence ID" value="TQR44488.1"/>
    <property type="molecule type" value="Genomic_DNA"/>
</dbReference>
<gene>
    <name evidence="7" type="ORF">C7Y44_15315</name>
</gene>
<dbReference type="InterPro" id="IPR051202">
    <property type="entry name" value="Peptidase_C40"/>
</dbReference>
<keyword evidence="8" id="KW-1185">Reference proteome</keyword>
<feature type="chain" id="PRO_5046249649" evidence="5">
    <location>
        <begin position="28"/>
        <end position="163"/>
    </location>
</feature>
<evidence type="ECO:0000256" key="2">
    <source>
        <dbReference type="ARBA" id="ARBA00022670"/>
    </source>
</evidence>
<dbReference type="InterPro" id="IPR038765">
    <property type="entry name" value="Papain-like_cys_pep_sf"/>
</dbReference>
<dbReference type="PROSITE" id="PS51935">
    <property type="entry name" value="NLPC_P60"/>
    <property type="match status" value="1"/>
</dbReference>
<dbReference type="Proteomes" id="UP000316208">
    <property type="component" value="Unassembled WGS sequence"/>
</dbReference>
<dbReference type="PANTHER" id="PTHR47053:SF1">
    <property type="entry name" value="MUREIN DD-ENDOPEPTIDASE MEPH-RELATED"/>
    <property type="match status" value="1"/>
</dbReference>
<dbReference type="Gene3D" id="3.90.1720.10">
    <property type="entry name" value="endopeptidase domain like (from Nostoc punctiforme)"/>
    <property type="match status" value="1"/>
</dbReference>
<reference evidence="7 8" key="1">
    <citation type="submission" date="2018-03" db="EMBL/GenBank/DDBJ databases">
        <title>Aerobic endospore-forming bacteria genome sequencing and assembly.</title>
        <authorList>
            <person name="Cavalcante D.A."/>
            <person name="Driks A."/>
            <person name="Putonti C."/>
            <person name="De-Souza M.T."/>
        </authorList>
    </citation>
    <scope>NUCLEOTIDE SEQUENCE [LARGE SCALE GENOMIC DNA]</scope>
    <source>
        <strain evidence="7 8">SDF0028</strain>
    </source>
</reference>